<dbReference type="InterPro" id="IPR016181">
    <property type="entry name" value="Acyl_CoA_acyltransferase"/>
</dbReference>
<gene>
    <name evidence="2" type="ORF">SAMN06295879_1308</name>
</gene>
<organism evidence="2 3">
    <name type="scientific">Agreia bicolorata</name>
    <dbReference type="NCBI Taxonomy" id="110935"/>
    <lineage>
        <taxon>Bacteria</taxon>
        <taxon>Bacillati</taxon>
        <taxon>Actinomycetota</taxon>
        <taxon>Actinomycetes</taxon>
        <taxon>Micrococcales</taxon>
        <taxon>Microbacteriaceae</taxon>
        <taxon>Agreia</taxon>
    </lineage>
</organism>
<dbReference type="InterPro" id="IPR039968">
    <property type="entry name" value="BcerS-like"/>
</dbReference>
<dbReference type="Gene3D" id="3.40.630.30">
    <property type="match status" value="1"/>
</dbReference>
<evidence type="ECO:0000256" key="1">
    <source>
        <dbReference type="SAM" id="MobiDB-lite"/>
    </source>
</evidence>
<dbReference type="RefSeq" id="WP_078713798.1">
    <property type="nucleotide sequence ID" value="NZ_FUYG01000003.1"/>
</dbReference>
<name>A0A1T4XMR6_9MICO</name>
<evidence type="ECO:0000313" key="3">
    <source>
        <dbReference type="Proteomes" id="UP000189735"/>
    </source>
</evidence>
<dbReference type="EMBL" id="FUYG01000003">
    <property type="protein sequence ID" value="SKA90385.1"/>
    <property type="molecule type" value="Genomic_DNA"/>
</dbReference>
<dbReference type="AlphaFoldDB" id="A0A1T4XMR6"/>
<dbReference type="SUPFAM" id="SSF55729">
    <property type="entry name" value="Acyl-CoA N-acyltransferases (Nat)"/>
    <property type="match status" value="1"/>
</dbReference>
<evidence type="ECO:0008006" key="4">
    <source>
        <dbReference type="Google" id="ProtNLM"/>
    </source>
</evidence>
<protein>
    <recommendedName>
        <fullName evidence="4">N-acetyltransferase domain-containing protein</fullName>
    </recommendedName>
</protein>
<accession>A0A1T4XMR6</accession>
<dbReference type="PANTHER" id="PTHR41368:SF1">
    <property type="entry name" value="PROTEIN YGHO"/>
    <property type="match status" value="1"/>
</dbReference>
<dbReference type="PANTHER" id="PTHR41368">
    <property type="entry name" value="PROTEIN YGHO"/>
    <property type="match status" value="1"/>
</dbReference>
<feature type="region of interest" description="Disordered" evidence="1">
    <location>
        <begin position="355"/>
        <end position="382"/>
    </location>
</feature>
<feature type="compositionally biased region" description="Low complexity" evidence="1">
    <location>
        <begin position="364"/>
        <end position="375"/>
    </location>
</feature>
<reference evidence="3" key="1">
    <citation type="submission" date="2017-02" db="EMBL/GenBank/DDBJ databases">
        <authorList>
            <person name="Varghese N."/>
            <person name="Submissions S."/>
        </authorList>
    </citation>
    <scope>NUCLEOTIDE SEQUENCE [LARGE SCALE GENOMIC DNA]</scope>
    <source>
        <strain evidence="3">VKM Ac-2052</strain>
    </source>
</reference>
<dbReference type="Proteomes" id="UP000189735">
    <property type="component" value="Unassembled WGS sequence"/>
</dbReference>
<proteinExistence type="predicted"/>
<evidence type="ECO:0000313" key="2">
    <source>
        <dbReference type="EMBL" id="SKA90385.1"/>
    </source>
</evidence>
<sequence length="382" mass="41841">MRVETVADDAAFREFVELPSRLWPHELAVPLLESTIRSWYRGTSAHPEPVRLVVVRDDEGRVVGRSTVHTDARLDEKFGVPSQLFGATDFASAEAAEALFEHLDETARAAGKLQILGPVSLLPNQSAGVITSGFDERGFVDSAWNPEWVPGVYEAAGFSRTQEAQTWIVEVGAVKATPPTPAELAAAGIRLEYGDKSKTDTLIPELLVVLNAAFEQLPYYTRITSAEMKAATDGLSFLLDKKLLLLARDEDSGEGVAFILVLPDISPFVQKVRGRLTALRQLELLLTRGRYRREAILIIQGTAPDRQGRGILTLLSRQLQVNLTEGGYRRLRTTTVGLDNVGSARQFSRFGGRPLHGSTLYRRPTSTASTTSTPTDTDEGIV</sequence>